<reference evidence="9 10" key="1">
    <citation type="submission" date="2023-05" db="EMBL/GenBank/DDBJ databases">
        <title>Lysobacter sp. strain LF1 Genome sequencing and assembly.</title>
        <authorList>
            <person name="Jung Y."/>
        </authorList>
    </citation>
    <scope>NUCLEOTIDE SEQUENCE [LARGE SCALE GENOMIC DNA]</scope>
    <source>
        <strain evidence="9 10">LF1</strain>
    </source>
</reference>
<organism evidence="9 10">
    <name type="scientific">Lysobacter stagni</name>
    <dbReference type="NCBI Taxonomy" id="3045172"/>
    <lineage>
        <taxon>Bacteria</taxon>
        <taxon>Pseudomonadati</taxon>
        <taxon>Pseudomonadota</taxon>
        <taxon>Gammaproteobacteria</taxon>
        <taxon>Lysobacterales</taxon>
        <taxon>Lysobacteraceae</taxon>
        <taxon>Lysobacter</taxon>
    </lineage>
</organism>
<dbReference type="Gene3D" id="3.40.50.200">
    <property type="entry name" value="Peptidase S8/S53 domain"/>
    <property type="match status" value="1"/>
</dbReference>
<evidence type="ECO:0000259" key="8">
    <source>
        <dbReference type="Pfam" id="PF00082"/>
    </source>
</evidence>
<keyword evidence="7" id="KW-0732">Signal</keyword>
<gene>
    <name evidence="9" type="ORF">QLQ15_01550</name>
</gene>
<dbReference type="InterPro" id="IPR000209">
    <property type="entry name" value="Peptidase_S8/S53_dom"/>
</dbReference>
<proteinExistence type="inferred from homology"/>
<dbReference type="InterPro" id="IPR023827">
    <property type="entry name" value="Peptidase_S8_Asp-AS"/>
</dbReference>
<dbReference type="Pfam" id="PF00082">
    <property type="entry name" value="Peptidase_S8"/>
    <property type="match status" value="1"/>
</dbReference>
<feature type="active site" description="Charge relay system" evidence="5">
    <location>
        <position position="186"/>
    </location>
</feature>
<evidence type="ECO:0000256" key="3">
    <source>
        <dbReference type="ARBA" id="ARBA00022801"/>
    </source>
</evidence>
<evidence type="ECO:0000313" key="10">
    <source>
        <dbReference type="Proteomes" id="UP001321580"/>
    </source>
</evidence>
<keyword evidence="2 5" id="KW-0645">Protease</keyword>
<name>A0ABT6XBS0_9GAMM</name>
<feature type="domain" description="Peptidase S8/S53" evidence="8">
    <location>
        <begin position="140"/>
        <end position="445"/>
    </location>
</feature>
<dbReference type="PANTHER" id="PTHR43806">
    <property type="entry name" value="PEPTIDASE S8"/>
    <property type="match status" value="1"/>
</dbReference>
<sequence>MKTTSKRVALAAAVCALASTASVQAASYIVQTHGNALSQSQLNAIAAAGGTVRAHLPQIGVAIVDADDGFKARAAGVSGLRSVTADIRMQFDIPDAVVQDEGAPNFANPPNSGEDDTRFDLQWGMKAIDAAGAWNAGWRGAGAVVAVLDSGIVCQHSDIAPNLLPNSTSFVPGESVCHNIPNAFNHGTHVAGIIAAADNAFGTIGVAPEAKILAVKVLSGVTGSGEFAGIIQGIVYAADQGANVINMSLGVTDGLPKGGAETAELINATKRAVQYAQSRNVLIIASSGNDARDLDHDANTIAFPAQLPGVLAVAATAPEAWGHDLNGADLDLPASYSNYGQSAIHLAGPGGDFDYPGNENCTVAGLVRPCWVFDGVFAPGGFVPPNGNLYFWATGTSMAAPHVSGVAALIFGKYPGIKAQKVEQLLRAGADDLGKPGKDDFYGQGRVNAAASVD</sequence>
<feature type="chain" id="PRO_5046508655" evidence="7">
    <location>
        <begin position="26"/>
        <end position="454"/>
    </location>
</feature>
<dbReference type="InterPro" id="IPR050131">
    <property type="entry name" value="Peptidase_S8_subtilisin-like"/>
</dbReference>
<evidence type="ECO:0000256" key="4">
    <source>
        <dbReference type="ARBA" id="ARBA00022825"/>
    </source>
</evidence>
<dbReference type="RefSeq" id="WP_283211105.1">
    <property type="nucleotide sequence ID" value="NZ_JASGBI010000001.1"/>
</dbReference>
<dbReference type="PROSITE" id="PS00136">
    <property type="entry name" value="SUBTILASE_ASP"/>
    <property type="match status" value="1"/>
</dbReference>
<dbReference type="SUPFAM" id="SSF52743">
    <property type="entry name" value="Subtilisin-like"/>
    <property type="match status" value="1"/>
</dbReference>
<dbReference type="PROSITE" id="PS51892">
    <property type="entry name" value="SUBTILASE"/>
    <property type="match status" value="1"/>
</dbReference>
<dbReference type="PANTHER" id="PTHR43806:SF11">
    <property type="entry name" value="CEREVISIN-RELATED"/>
    <property type="match status" value="1"/>
</dbReference>
<dbReference type="Proteomes" id="UP001321580">
    <property type="component" value="Unassembled WGS sequence"/>
</dbReference>
<feature type="active site" description="Charge relay system" evidence="5">
    <location>
        <position position="397"/>
    </location>
</feature>
<dbReference type="PROSITE" id="PS00137">
    <property type="entry name" value="SUBTILASE_HIS"/>
    <property type="match status" value="1"/>
</dbReference>
<dbReference type="PROSITE" id="PS00138">
    <property type="entry name" value="SUBTILASE_SER"/>
    <property type="match status" value="1"/>
</dbReference>
<evidence type="ECO:0000256" key="2">
    <source>
        <dbReference type="ARBA" id="ARBA00022670"/>
    </source>
</evidence>
<evidence type="ECO:0000256" key="7">
    <source>
        <dbReference type="SAM" id="SignalP"/>
    </source>
</evidence>
<evidence type="ECO:0000256" key="6">
    <source>
        <dbReference type="RuleBase" id="RU003355"/>
    </source>
</evidence>
<dbReference type="InterPro" id="IPR023828">
    <property type="entry name" value="Peptidase_S8_Ser-AS"/>
</dbReference>
<accession>A0ABT6XBS0</accession>
<feature type="active site" description="Charge relay system" evidence="5">
    <location>
        <position position="149"/>
    </location>
</feature>
<keyword evidence="4 5" id="KW-0720">Serine protease</keyword>
<comment type="similarity">
    <text evidence="1 5 6">Belongs to the peptidase S8 family.</text>
</comment>
<evidence type="ECO:0000256" key="1">
    <source>
        <dbReference type="ARBA" id="ARBA00011073"/>
    </source>
</evidence>
<dbReference type="PRINTS" id="PR00723">
    <property type="entry name" value="SUBTILISIN"/>
</dbReference>
<dbReference type="InterPro" id="IPR022398">
    <property type="entry name" value="Peptidase_S8_His-AS"/>
</dbReference>
<protein>
    <submittedName>
        <fullName evidence="9">S8 family serine peptidase</fullName>
    </submittedName>
</protein>
<feature type="signal peptide" evidence="7">
    <location>
        <begin position="1"/>
        <end position="25"/>
    </location>
</feature>
<dbReference type="InterPro" id="IPR015500">
    <property type="entry name" value="Peptidase_S8_subtilisin-rel"/>
</dbReference>
<dbReference type="EMBL" id="JASGBI010000001">
    <property type="protein sequence ID" value="MDI9237593.1"/>
    <property type="molecule type" value="Genomic_DNA"/>
</dbReference>
<keyword evidence="3 5" id="KW-0378">Hydrolase</keyword>
<evidence type="ECO:0000256" key="5">
    <source>
        <dbReference type="PROSITE-ProRule" id="PRU01240"/>
    </source>
</evidence>
<dbReference type="InterPro" id="IPR036852">
    <property type="entry name" value="Peptidase_S8/S53_dom_sf"/>
</dbReference>
<evidence type="ECO:0000313" key="9">
    <source>
        <dbReference type="EMBL" id="MDI9237593.1"/>
    </source>
</evidence>
<comment type="caution">
    <text evidence="9">The sequence shown here is derived from an EMBL/GenBank/DDBJ whole genome shotgun (WGS) entry which is preliminary data.</text>
</comment>
<keyword evidence="10" id="KW-1185">Reference proteome</keyword>